<dbReference type="InterPro" id="IPR041698">
    <property type="entry name" value="Methyltransf_25"/>
</dbReference>
<keyword evidence="5" id="KW-1185">Reference proteome</keyword>
<reference evidence="4 5" key="1">
    <citation type="submission" date="2018-02" db="EMBL/GenBank/DDBJ databases">
        <title>Genomic Encyclopedia of Archaeal and Bacterial Type Strains, Phase II (KMG-II): from individual species to whole genera.</title>
        <authorList>
            <person name="Goeker M."/>
        </authorList>
    </citation>
    <scope>NUCLEOTIDE SEQUENCE [LARGE SCALE GENOMIC DNA]</scope>
    <source>
        <strain evidence="4 5">DSM 22857</strain>
    </source>
</reference>
<dbReference type="EMBL" id="PTJD01000002">
    <property type="protein sequence ID" value="PPK98145.1"/>
    <property type="molecule type" value="Genomic_DNA"/>
</dbReference>
<proteinExistence type="predicted"/>
<accession>A0A2S6IV39</accession>
<dbReference type="GO" id="GO:0032259">
    <property type="term" value="P:methylation"/>
    <property type="evidence" value="ECO:0007669"/>
    <property type="project" value="UniProtKB-KW"/>
</dbReference>
<evidence type="ECO:0000313" key="4">
    <source>
        <dbReference type="EMBL" id="PPK98145.1"/>
    </source>
</evidence>
<dbReference type="InterPro" id="IPR029063">
    <property type="entry name" value="SAM-dependent_MTases_sf"/>
</dbReference>
<dbReference type="PANTHER" id="PTHR43861:SF1">
    <property type="entry name" value="TRANS-ACONITATE 2-METHYLTRANSFERASE"/>
    <property type="match status" value="1"/>
</dbReference>
<name>A0A2S6IV39_9ACTN</name>
<comment type="caution">
    <text evidence="4">The sequence shown here is derived from an EMBL/GenBank/DDBJ whole genome shotgun (WGS) entry which is preliminary data.</text>
</comment>
<gene>
    <name evidence="4" type="ORF">CLV92_102298</name>
</gene>
<feature type="domain" description="Methyltransferase" evidence="3">
    <location>
        <begin position="43"/>
        <end position="105"/>
    </location>
</feature>
<evidence type="ECO:0000259" key="3">
    <source>
        <dbReference type="Pfam" id="PF13649"/>
    </source>
</evidence>
<evidence type="ECO:0000256" key="2">
    <source>
        <dbReference type="ARBA" id="ARBA00022679"/>
    </source>
</evidence>
<evidence type="ECO:0000256" key="1">
    <source>
        <dbReference type="ARBA" id="ARBA00022603"/>
    </source>
</evidence>
<dbReference type="GO" id="GO:0008168">
    <property type="term" value="F:methyltransferase activity"/>
    <property type="evidence" value="ECO:0007669"/>
    <property type="project" value="UniProtKB-KW"/>
</dbReference>
<sequence length="224" mass="23532">MQRPTPYTWSAPLYDVLSLEWPVYRAGRVAGVEGLRLRPGDRVLDVGCGTGLNFPLLQRRIGEGGRIVGVDASAAMLGQAARRARRRGWGNVELVEADATAVDPAELRARLGADADGEAGADAVLFTYALSLMDEWPRAWEAALRSARAGARVAVVGMAVPTGAARLLSPLARAACALGGADIDAHPWTALEAELDDVTATSARGGHLQVRAGTVPSGWRAGRS</sequence>
<dbReference type="RefSeq" id="WP_104431565.1">
    <property type="nucleotide sequence ID" value="NZ_PTJD01000002.1"/>
</dbReference>
<dbReference type="Gene3D" id="3.40.50.150">
    <property type="entry name" value="Vaccinia Virus protein VP39"/>
    <property type="match status" value="1"/>
</dbReference>
<keyword evidence="2 4" id="KW-0808">Transferase</keyword>
<dbReference type="Proteomes" id="UP000239485">
    <property type="component" value="Unassembled WGS sequence"/>
</dbReference>
<organism evidence="4 5">
    <name type="scientific">Kineococcus xinjiangensis</name>
    <dbReference type="NCBI Taxonomy" id="512762"/>
    <lineage>
        <taxon>Bacteria</taxon>
        <taxon>Bacillati</taxon>
        <taxon>Actinomycetota</taxon>
        <taxon>Actinomycetes</taxon>
        <taxon>Kineosporiales</taxon>
        <taxon>Kineosporiaceae</taxon>
        <taxon>Kineococcus</taxon>
    </lineage>
</organism>
<dbReference type="SUPFAM" id="SSF53335">
    <property type="entry name" value="S-adenosyl-L-methionine-dependent methyltransferases"/>
    <property type="match status" value="1"/>
</dbReference>
<protein>
    <submittedName>
        <fullName evidence="4">Demethylmenaquinone methyltransferase/2-methoxy-6-polyprenyl-1,4-benzoquinol methylase</fullName>
    </submittedName>
</protein>
<dbReference type="OrthoDB" id="7032234at2"/>
<evidence type="ECO:0000313" key="5">
    <source>
        <dbReference type="Proteomes" id="UP000239485"/>
    </source>
</evidence>
<dbReference type="Pfam" id="PF13649">
    <property type="entry name" value="Methyltransf_25"/>
    <property type="match status" value="1"/>
</dbReference>
<dbReference type="AlphaFoldDB" id="A0A2S6IV39"/>
<dbReference type="CDD" id="cd02440">
    <property type="entry name" value="AdoMet_MTases"/>
    <property type="match status" value="1"/>
</dbReference>
<keyword evidence="1 4" id="KW-0489">Methyltransferase</keyword>
<dbReference type="PANTHER" id="PTHR43861">
    <property type="entry name" value="TRANS-ACONITATE 2-METHYLTRANSFERASE-RELATED"/>
    <property type="match status" value="1"/>
</dbReference>